<dbReference type="EMBL" id="AB996599">
    <property type="protein sequence ID" value="BAS01498.1"/>
    <property type="molecule type" value="Genomic_DNA"/>
</dbReference>
<dbReference type="AlphaFoldDB" id="A0A0H5BH67"/>
<name>A0A0H5BH67_9EUKA</name>
<evidence type="ECO:0000259" key="2">
    <source>
        <dbReference type="PROSITE" id="PS50126"/>
    </source>
</evidence>
<geneLocation type="nucleomorph" evidence="3"/>
<dbReference type="InterPro" id="IPR012340">
    <property type="entry name" value="NA-bd_OB-fold"/>
</dbReference>
<evidence type="ECO:0000256" key="1">
    <source>
        <dbReference type="SAM" id="Phobius"/>
    </source>
</evidence>
<keyword evidence="1" id="KW-0812">Transmembrane</keyword>
<protein>
    <recommendedName>
        <fullName evidence="2">S1 motif domain-containing protein</fullName>
    </recommendedName>
</protein>
<keyword evidence="1" id="KW-0472">Membrane</keyword>
<evidence type="ECO:0000313" key="3">
    <source>
        <dbReference type="EMBL" id="BAS01498.1"/>
    </source>
</evidence>
<keyword evidence="3" id="KW-0542">Nucleomorph</keyword>
<dbReference type="InterPro" id="IPR003029">
    <property type="entry name" value="S1_domain"/>
</dbReference>
<dbReference type="SUPFAM" id="SSF50249">
    <property type="entry name" value="Nucleic acid-binding proteins"/>
    <property type="match status" value="1"/>
</dbReference>
<feature type="transmembrane region" description="Helical" evidence="1">
    <location>
        <begin position="233"/>
        <end position="253"/>
    </location>
</feature>
<keyword evidence="1" id="KW-1133">Transmembrane helix</keyword>
<reference evidence="3" key="1">
    <citation type="journal article" date="2015" name="Genome Biol. Evol.">
        <title>Nucleomorph Genome Sequences of Two Chlorarachniophytes, Amorphochlora amoebiformis and Lotharella vacuolata.</title>
        <authorList>
            <person name="Suzuki S."/>
            <person name="Shirato S."/>
            <person name="Hirakawa Y."/>
            <person name="Ishida K."/>
        </authorList>
    </citation>
    <scope>NUCLEOTIDE SEQUENCE</scope>
    <source>
        <strain evidence="3">CCMP240</strain>
    </source>
</reference>
<sequence>MPYQKILKKKILSNRIVVGKVFEINNYGIYIKIKNFSFENGFVSDFDLNIDNTFLKKKKYSLETLHVFRVIKIDINKKIVILTKKKLHKIEVLKCLKTFYVYKKIQSLYVSISNISNLNVYFQSFLVNFKKIYQKELKGLIEFVNNPKKFKKKFFNNNETKKKIFPKIFYYIIRKILLNKFIQFGFFQTIKFKFYFYYYKGINDYTKILLNLQKKYLKLSCNCDTKKYNKIKIINYTPLISLKLFYIIIAQFIHSQFQNTLIVNI</sequence>
<feature type="domain" description="S1 motif" evidence="2">
    <location>
        <begin position="14"/>
        <end position="85"/>
    </location>
</feature>
<dbReference type="PROSITE" id="PS50126">
    <property type="entry name" value="S1"/>
    <property type="match status" value="1"/>
</dbReference>
<dbReference type="GO" id="GO:0003676">
    <property type="term" value="F:nucleic acid binding"/>
    <property type="evidence" value="ECO:0007669"/>
    <property type="project" value="InterPro"/>
</dbReference>
<proteinExistence type="predicted"/>
<organism evidence="3">
    <name type="scientific">Lotharella vacuolata</name>
    <dbReference type="NCBI Taxonomy" id="74820"/>
    <lineage>
        <taxon>Eukaryota</taxon>
        <taxon>Sar</taxon>
        <taxon>Rhizaria</taxon>
        <taxon>Cercozoa</taxon>
        <taxon>Chlorarachniophyceae</taxon>
        <taxon>Lotharella</taxon>
    </lineage>
</organism>
<accession>A0A0H5BH67</accession>